<comment type="caution">
    <text evidence="1">The sequence shown here is derived from an EMBL/GenBank/DDBJ whole genome shotgun (WGS) entry which is preliminary data.</text>
</comment>
<name>A0A5S4W7M0_9BRAD</name>
<proteinExistence type="predicted"/>
<dbReference type="OrthoDB" id="8433260at2"/>
<dbReference type="AlphaFoldDB" id="A0A5S4W7M0"/>
<dbReference type="EMBL" id="VSSR01000065">
    <property type="protein sequence ID" value="TYL75514.1"/>
    <property type="molecule type" value="Genomic_DNA"/>
</dbReference>
<evidence type="ECO:0000313" key="1">
    <source>
        <dbReference type="EMBL" id="TYL75514.1"/>
    </source>
</evidence>
<dbReference type="Proteomes" id="UP000324853">
    <property type="component" value="Unassembled WGS sequence"/>
</dbReference>
<keyword evidence="2" id="KW-1185">Reference proteome</keyword>
<dbReference type="RefSeq" id="WP_148755164.1">
    <property type="nucleotide sequence ID" value="NZ_VSSR01000065.1"/>
</dbReference>
<sequence length="387" mass="42776">MDEVDQLSEFLQKLTPLSRSCLLSELERLESCGIDMPGSAGVQAKLRAEFRKDGSNQARATNPSRYFFAPLELLLIDGAPEHANAGRISRNTLTPIWEWICRDLLPTMARDYVKAINDQVTANNPKEVLKIATTFQFKVVKVLENTLASAESTEFARGKLAQYTASRTAFNDVKKMQQVLRAGDALPKFNAKLPETITKFDDGQVAQITARLDAFKKVNPNALPFALALVARRLKTFWQLAYLATNAAASKSAADIAAAPYACVVPMVLDRLDDKRLALRIALRHNRFLVARDLLTEIYEAEHALKLRIDGIEQSEWGARLQQLMDAIAALVSAEVSRFPANVGHILGSRRLRSQETLGGKLSYLAWKGRDAVQDGAAALRKLIGAT</sequence>
<protein>
    <submittedName>
        <fullName evidence="1">Uncharacterized protein</fullName>
    </submittedName>
</protein>
<organism evidence="1 2">
    <name type="scientific">Bradyrhizobium cytisi</name>
    <dbReference type="NCBI Taxonomy" id="515489"/>
    <lineage>
        <taxon>Bacteria</taxon>
        <taxon>Pseudomonadati</taxon>
        <taxon>Pseudomonadota</taxon>
        <taxon>Alphaproteobacteria</taxon>
        <taxon>Hyphomicrobiales</taxon>
        <taxon>Nitrobacteraceae</taxon>
        <taxon>Bradyrhizobium</taxon>
    </lineage>
</organism>
<gene>
    <name evidence="1" type="ORF">FXB38_33095</name>
</gene>
<reference evidence="1 2" key="1">
    <citation type="submission" date="2019-08" db="EMBL/GenBank/DDBJ databases">
        <title>Bradyrhizobium hipponensis sp. nov., a rhizobium isolated from a Lupinus angustifolius root nodule in Tunisia.</title>
        <authorList>
            <person name="Off K."/>
            <person name="Rejili M."/>
            <person name="Mars M."/>
            <person name="Brachmann A."/>
            <person name="Marin M."/>
        </authorList>
    </citation>
    <scope>NUCLEOTIDE SEQUENCE [LARGE SCALE GENOMIC DNA]</scope>
    <source>
        <strain evidence="1 2">CTAW11</strain>
    </source>
</reference>
<accession>A0A5S4W7M0</accession>
<evidence type="ECO:0000313" key="2">
    <source>
        <dbReference type="Proteomes" id="UP000324853"/>
    </source>
</evidence>